<dbReference type="RefSeq" id="WP_173212259.1">
    <property type="nucleotide sequence ID" value="NZ_CP053921.1"/>
</dbReference>
<protein>
    <submittedName>
        <fullName evidence="2">Uncharacterized protein</fullName>
    </submittedName>
</protein>
<evidence type="ECO:0000313" key="2">
    <source>
        <dbReference type="EMBL" id="QKG70329.1"/>
    </source>
</evidence>
<sequence>MGRSILFYAVAALVLVIVASNADEIEGRQSEASMGETLLVIGGVLVFVLLSRLLISRLFTRSEGRE</sequence>
<keyword evidence="1" id="KW-1133">Transmembrane helix</keyword>
<dbReference type="EMBL" id="CP053921">
    <property type="protein sequence ID" value="QKG70329.1"/>
    <property type="molecule type" value="Genomic_DNA"/>
</dbReference>
<reference evidence="2 3" key="1">
    <citation type="submission" date="2020-05" db="EMBL/GenBank/DDBJ databases">
        <title>Erythrobacter mangrovi sp. nov., isolated from rhizosphere soil of mangrove plant (Kandelia candel).</title>
        <authorList>
            <person name="Ye Y.H."/>
        </authorList>
    </citation>
    <scope>NUCLEOTIDE SEQUENCE [LARGE SCALE GENOMIC DNA]</scope>
    <source>
        <strain evidence="2 3">EB310</strain>
    </source>
</reference>
<gene>
    <name evidence="2" type="ORF">HQR01_02500</name>
</gene>
<evidence type="ECO:0000256" key="1">
    <source>
        <dbReference type="SAM" id="Phobius"/>
    </source>
</evidence>
<evidence type="ECO:0000313" key="3">
    <source>
        <dbReference type="Proteomes" id="UP000504693"/>
    </source>
</evidence>
<keyword evidence="1" id="KW-0812">Transmembrane</keyword>
<keyword evidence="1" id="KW-0472">Membrane</keyword>
<proteinExistence type="predicted"/>
<dbReference type="Proteomes" id="UP000504693">
    <property type="component" value="Chromosome"/>
</dbReference>
<dbReference type="AlphaFoldDB" id="A0A7D4CBX0"/>
<accession>A0A7D4CBX0</accession>
<dbReference type="KEGG" id="emv:HQR01_02500"/>
<organism evidence="2 3">
    <name type="scientific">Erythrobacter mangrovi</name>
    <dbReference type="NCBI Taxonomy" id="2739433"/>
    <lineage>
        <taxon>Bacteria</taxon>
        <taxon>Pseudomonadati</taxon>
        <taxon>Pseudomonadota</taxon>
        <taxon>Alphaproteobacteria</taxon>
        <taxon>Sphingomonadales</taxon>
        <taxon>Erythrobacteraceae</taxon>
        <taxon>Erythrobacter/Porphyrobacter group</taxon>
        <taxon>Erythrobacter</taxon>
    </lineage>
</organism>
<name>A0A7D4CBX0_9SPHN</name>
<keyword evidence="3" id="KW-1185">Reference proteome</keyword>
<feature type="transmembrane region" description="Helical" evidence="1">
    <location>
        <begin position="38"/>
        <end position="55"/>
    </location>
</feature>